<dbReference type="OrthoDB" id="9783944at2"/>
<gene>
    <name evidence="3" type="ordered locus">Isop_0056</name>
</gene>
<keyword evidence="4" id="KW-1185">Reference proteome</keyword>
<dbReference type="eggNOG" id="COG2340">
    <property type="taxonomic scope" value="Bacteria"/>
</dbReference>
<organism evidence="3 4">
    <name type="scientific">Isosphaera pallida (strain ATCC 43644 / DSM 9630 / IS1B)</name>
    <dbReference type="NCBI Taxonomy" id="575540"/>
    <lineage>
        <taxon>Bacteria</taxon>
        <taxon>Pseudomonadati</taxon>
        <taxon>Planctomycetota</taxon>
        <taxon>Planctomycetia</taxon>
        <taxon>Isosphaerales</taxon>
        <taxon>Isosphaeraceae</taxon>
        <taxon>Isosphaera</taxon>
    </lineage>
</organism>
<feature type="compositionally biased region" description="Polar residues" evidence="1">
    <location>
        <begin position="338"/>
        <end position="358"/>
    </location>
</feature>
<reference evidence="3 4" key="2">
    <citation type="journal article" date="2011" name="Stand. Genomic Sci.">
        <title>Complete genome sequence of Isosphaera pallida type strain (IS1B).</title>
        <authorList>
            <consortium name="US DOE Joint Genome Institute (JGI-PGF)"/>
            <person name="Goker M."/>
            <person name="Cleland D."/>
            <person name="Saunders E."/>
            <person name="Lapidus A."/>
            <person name="Nolan M."/>
            <person name="Lucas S."/>
            <person name="Hammon N."/>
            <person name="Deshpande S."/>
            <person name="Cheng J.F."/>
            <person name="Tapia R."/>
            <person name="Han C."/>
            <person name="Goodwin L."/>
            <person name="Pitluck S."/>
            <person name="Liolios K."/>
            <person name="Pagani I."/>
            <person name="Ivanova N."/>
            <person name="Mavromatis K."/>
            <person name="Pati A."/>
            <person name="Chen A."/>
            <person name="Palaniappan K."/>
            <person name="Land M."/>
            <person name="Hauser L."/>
            <person name="Chang Y.J."/>
            <person name="Jeffries C.D."/>
            <person name="Detter J.C."/>
            <person name="Beck B."/>
            <person name="Woyke T."/>
            <person name="Bristow J."/>
            <person name="Eisen J.A."/>
            <person name="Markowitz V."/>
            <person name="Hugenholtz P."/>
            <person name="Kyrpides N.C."/>
            <person name="Klenk H.P."/>
        </authorList>
    </citation>
    <scope>NUCLEOTIDE SEQUENCE [LARGE SCALE GENOMIC DNA]</scope>
    <source>
        <strain evidence="4">ATCC 43644 / DSM 9630 / IS1B</strain>
    </source>
</reference>
<dbReference type="InterPro" id="IPR035940">
    <property type="entry name" value="CAP_sf"/>
</dbReference>
<dbReference type="Proteomes" id="UP000008631">
    <property type="component" value="Chromosome"/>
</dbReference>
<protein>
    <submittedName>
        <fullName evidence="3">SCP-like extracellular</fullName>
    </submittedName>
</protein>
<feature type="region of interest" description="Disordered" evidence="1">
    <location>
        <begin position="329"/>
        <end position="358"/>
    </location>
</feature>
<accession>E8R4R2</accession>
<dbReference type="PANTHER" id="PTHR31157">
    <property type="entry name" value="SCP DOMAIN-CONTAINING PROTEIN"/>
    <property type="match status" value="1"/>
</dbReference>
<dbReference type="SUPFAM" id="SSF55797">
    <property type="entry name" value="PR-1-like"/>
    <property type="match status" value="2"/>
</dbReference>
<dbReference type="HOGENOM" id="CLU_773347_0_0_0"/>
<dbReference type="CDD" id="cd05379">
    <property type="entry name" value="CAP_bacterial"/>
    <property type="match status" value="2"/>
</dbReference>
<proteinExistence type="predicted"/>
<dbReference type="KEGG" id="ipa:Isop_0056"/>
<evidence type="ECO:0000313" key="3">
    <source>
        <dbReference type="EMBL" id="ADV60653.1"/>
    </source>
</evidence>
<feature type="region of interest" description="Disordered" evidence="1">
    <location>
        <begin position="188"/>
        <end position="209"/>
    </location>
</feature>
<feature type="domain" description="SCP" evidence="2">
    <location>
        <begin position="215"/>
        <end position="326"/>
    </location>
</feature>
<evidence type="ECO:0000256" key="1">
    <source>
        <dbReference type="SAM" id="MobiDB-lite"/>
    </source>
</evidence>
<evidence type="ECO:0000313" key="4">
    <source>
        <dbReference type="Proteomes" id="UP000008631"/>
    </source>
</evidence>
<dbReference type="RefSeq" id="WP_013562942.1">
    <property type="nucleotide sequence ID" value="NC_014962.1"/>
</dbReference>
<name>E8R4R2_ISOPI</name>
<dbReference type="AlphaFoldDB" id="E8R4R2"/>
<evidence type="ECO:0000259" key="2">
    <source>
        <dbReference type="Pfam" id="PF00188"/>
    </source>
</evidence>
<dbReference type="Pfam" id="PF00188">
    <property type="entry name" value="CAP"/>
    <property type="match status" value="2"/>
</dbReference>
<dbReference type="Gene3D" id="3.40.33.10">
    <property type="entry name" value="CAP"/>
    <property type="match status" value="2"/>
</dbReference>
<sequence length="358" mass="38593">MVRSWSFVDAAPARFPSRGFRLEPRRHATIPLLLALTSEAGIAPAYAQRRDPSGLEPARILHEHNRLRVAEGLEPLAASPVLQRIARDYALELARRQMIDHVGEDGSTLTDRAAKGGYLFTAIGENLAFGHQNVKSLMHDWMHSPSHRANILQPAYTQAGIGFARDTRGLLYVVVNFGAPRQPVTEGRVVSAHSASNPSDAGKPSPSPTALLKQAIDTLRAQEGAAPLTISPLLTRAAGLHAYDLAQRSLASPVGSDGATVSKRVRDLGYRPRIVAQLVARGGATAEEVITRWSESAGPRRLLLDDHKEIGLARVEDDQGVPHWCVVLADPQTPPSTAPRSTPESGFSAETVSPSHHP</sequence>
<reference key="1">
    <citation type="submission" date="2010-11" db="EMBL/GenBank/DDBJ databases">
        <title>The complete sequence of chromosome of Isophaera pallida ATCC 43644.</title>
        <authorList>
            <consortium name="US DOE Joint Genome Institute (JGI-PGF)"/>
            <person name="Lucas S."/>
            <person name="Copeland A."/>
            <person name="Lapidus A."/>
            <person name="Bruce D."/>
            <person name="Goodwin L."/>
            <person name="Pitluck S."/>
            <person name="Kyrpides N."/>
            <person name="Mavromatis K."/>
            <person name="Pagani I."/>
            <person name="Ivanova N."/>
            <person name="Saunders E."/>
            <person name="Brettin T."/>
            <person name="Detter J.C."/>
            <person name="Han C."/>
            <person name="Tapia R."/>
            <person name="Land M."/>
            <person name="Hauser L."/>
            <person name="Markowitz V."/>
            <person name="Cheng J.-F."/>
            <person name="Hugenholtz P."/>
            <person name="Woyke T."/>
            <person name="Wu D."/>
            <person name="Eisen J.A."/>
        </authorList>
    </citation>
    <scope>NUCLEOTIDE SEQUENCE</scope>
    <source>
        <strain>ATCC 43644</strain>
    </source>
</reference>
<feature type="domain" description="SCP" evidence="2">
    <location>
        <begin position="61"/>
        <end position="177"/>
    </location>
</feature>
<dbReference type="STRING" id="575540.Isop_0056"/>
<dbReference type="PANTHER" id="PTHR31157:SF1">
    <property type="entry name" value="SCP DOMAIN-CONTAINING PROTEIN"/>
    <property type="match status" value="1"/>
</dbReference>
<dbReference type="EMBL" id="CP002353">
    <property type="protein sequence ID" value="ADV60653.1"/>
    <property type="molecule type" value="Genomic_DNA"/>
</dbReference>
<dbReference type="InParanoid" id="E8R4R2"/>
<dbReference type="InterPro" id="IPR014044">
    <property type="entry name" value="CAP_dom"/>
</dbReference>